<gene>
    <name evidence="2" type="ORF">F6X95_08445</name>
</gene>
<feature type="transmembrane region" description="Helical" evidence="1">
    <location>
        <begin position="45"/>
        <end position="69"/>
    </location>
</feature>
<dbReference type="AlphaFoldDB" id="A0A5N0YS46"/>
<evidence type="ECO:0000313" key="3">
    <source>
        <dbReference type="Proteomes" id="UP000326078"/>
    </source>
</evidence>
<name>A0A5N0YS46_9ENTE</name>
<evidence type="ECO:0000256" key="1">
    <source>
        <dbReference type="SAM" id="Phobius"/>
    </source>
</evidence>
<dbReference type="Proteomes" id="UP000326078">
    <property type="component" value="Unassembled WGS sequence"/>
</dbReference>
<evidence type="ECO:0000313" key="2">
    <source>
        <dbReference type="EMBL" id="KAA9205393.1"/>
    </source>
</evidence>
<sequence>MEQVTQSFDDRKKLLLILLLGLLFALCLLYTAYKIRNHSKIGLIALTTIGIFLGIVMTFSLIVTVMLGINW</sequence>
<keyword evidence="1" id="KW-0472">Membrane</keyword>
<organism evidence="2 3">
    <name type="scientific">Enterococcus durans</name>
    <dbReference type="NCBI Taxonomy" id="53345"/>
    <lineage>
        <taxon>Bacteria</taxon>
        <taxon>Bacillati</taxon>
        <taxon>Bacillota</taxon>
        <taxon>Bacilli</taxon>
        <taxon>Lactobacillales</taxon>
        <taxon>Enterococcaceae</taxon>
        <taxon>Enterococcus</taxon>
    </lineage>
</organism>
<feature type="transmembrane region" description="Helical" evidence="1">
    <location>
        <begin position="14"/>
        <end position="33"/>
    </location>
</feature>
<keyword evidence="1" id="KW-0812">Transmembrane</keyword>
<keyword evidence="1" id="KW-1133">Transmembrane helix</keyword>
<dbReference type="RefSeq" id="WP_104662168.1">
    <property type="nucleotide sequence ID" value="NZ_VYUO01000007.1"/>
</dbReference>
<dbReference type="EMBL" id="VYUT01000010">
    <property type="protein sequence ID" value="KAA9205393.1"/>
    <property type="molecule type" value="Genomic_DNA"/>
</dbReference>
<accession>A0A5N0YS46</accession>
<protein>
    <submittedName>
        <fullName evidence="2">Uncharacterized protein</fullName>
    </submittedName>
</protein>
<comment type="caution">
    <text evidence="2">The sequence shown here is derived from an EMBL/GenBank/DDBJ whole genome shotgun (WGS) entry which is preliminary data.</text>
</comment>
<proteinExistence type="predicted"/>
<reference evidence="2 3" key="1">
    <citation type="submission" date="2019-09" db="EMBL/GenBank/DDBJ databases">
        <title>Vancomyinc resistant enterococci isolated from farm animals in Switzerland.</title>
        <authorList>
            <person name="Stevens M.J.A."/>
            <person name="Stephan R."/>
            <person name="Morach M."/>
            <person name="Nuesch-Inderbinen M."/>
        </authorList>
    </citation>
    <scope>NUCLEOTIDE SEQUENCE [LARGE SCALE GENOMIC DNA]</scope>
    <source>
        <strain evidence="2 3">GH27</strain>
    </source>
</reference>